<dbReference type="PANTHER" id="PTHR38008">
    <property type="entry name" value="HEMOLYSIN-RELATED"/>
    <property type="match status" value="1"/>
</dbReference>
<evidence type="ECO:0000313" key="2">
    <source>
        <dbReference type="EMBL" id="OOV85137.1"/>
    </source>
</evidence>
<dbReference type="Pfam" id="PF03891">
    <property type="entry name" value="DUF333"/>
    <property type="match status" value="1"/>
</dbReference>
<feature type="chain" id="PRO_5012549339" evidence="1">
    <location>
        <begin position="25"/>
        <end position="145"/>
    </location>
</feature>
<evidence type="ECO:0000256" key="1">
    <source>
        <dbReference type="SAM" id="SignalP"/>
    </source>
</evidence>
<accession>A0A1T1H630</accession>
<dbReference type="EMBL" id="MVKX01000001">
    <property type="protein sequence ID" value="OOV85137.1"/>
    <property type="molecule type" value="Genomic_DNA"/>
</dbReference>
<dbReference type="Proteomes" id="UP000191160">
    <property type="component" value="Unassembled WGS sequence"/>
</dbReference>
<organism evidence="2 3">
    <name type="scientific">Acinetobacter amyesii</name>
    <dbReference type="NCBI Taxonomy" id="2942470"/>
    <lineage>
        <taxon>Bacteria</taxon>
        <taxon>Pseudomonadati</taxon>
        <taxon>Pseudomonadota</taxon>
        <taxon>Gammaproteobacteria</taxon>
        <taxon>Moraxellales</taxon>
        <taxon>Moraxellaceae</taxon>
        <taxon>Acinetobacter</taxon>
    </lineage>
</organism>
<reference evidence="2 3" key="1">
    <citation type="submission" date="2017-02" db="EMBL/GenBank/DDBJ databases">
        <title>Acinetobacter sp. ANC 4945, whole genome shotgun sequencing project.</title>
        <authorList>
            <person name="Radolfova-Krizova L."/>
            <person name="Al Atrouni A."/>
            <person name="Nemec A."/>
        </authorList>
    </citation>
    <scope>NUCLEOTIDE SEQUENCE [LARGE SCALE GENOMIC DNA]</scope>
    <source>
        <strain evidence="2 3">ANC 4945</strain>
    </source>
</reference>
<dbReference type="AlphaFoldDB" id="A0A1T1H630"/>
<proteinExistence type="predicted"/>
<gene>
    <name evidence="2" type="ORF">B1202_00345</name>
</gene>
<evidence type="ECO:0000313" key="3">
    <source>
        <dbReference type="Proteomes" id="UP000191160"/>
    </source>
</evidence>
<dbReference type="Gene3D" id="3.30.10.10">
    <property type="entry name" value="Trypsin Inhibitor V, subunit A"/>
    <property type="match status" value="1"/>
</dbReference>
<protein>
    <submittedName>
        <fullName evidence="2">Hemolysin</fullName>
    </submittedName>
</protein>
<dbReference type="PROSITE" id="PS51257">
    <property type="entry name" value="PROKAR_LIPOPROTEIN"/>
    <property type="match status" value="1"/>
</dbReference>
<dbReference type="PANTHER" id="PTHR38008:SF2">
    <property type="entry name" value="HEMOLYSIN"/>
    <property type="match status" value="1"/>
</dbReference>
<sequence length="145" mass="15955">MMKNIWILAALTAFMAGCSTTQQTETTPEKIGMANPASQYCVEQKGKLEIRDEANGQVGYCHLPNGQVVEEWALFRSSQTQCVADKAKTLIGQAKLTEDQIKAISQAQIVRLVKPGQPVTMDYRVERVTVTVNPINQKIIQATCG</sequence>
<feature type="signal peptide" evidence="1">
    <location>
        <begin position="1"/>
        <end position="24"/>
    </location>
</feature>
<keyword evidence="3" id="KW-1185">Reference proteome</keyword>
<dbReference type="InterPro" id="IPR005590">
    <property type="entry name" value="DUF333"/>
</dbReference>
<comment type="caution">
    <text evidence="2">The sequence shown here is derived from an EMBL/GenBank/DDBJ whole genome shotgun (WGS) entry which is preliminary data.</text>
</comment>
<dbReference type="Pfam" id="PF11720">
    <property type="entry name" value="Inhibitor_I78"/>
    <property type="match status" value="1"/>
</dbReference>
<name>A0A1T1H630_9GAMM</name>
<keyword evidence="1" id="KW-0732">Signal</keyword>
<dbReference type="InterPro" id="IPR021719">
    <property type="entry name" value="Prot_inh_I78"/>
</dbReference>